<organism evidence="1 2">
    <name type="scientific">Thermoanaerobacterium thermosaccharolyticum</name>
    <name type="common">Clostridium thermosaccharolyticum</name>
    <dbReference type="NCBI Taxonomy" id="1517"/>
    <lineage>
        <taxon>Bacteria</taxon>
        <taxon>Bacillati</taxon>
        <taxon>Bacillota</taxon>
        <taxon>Clostridia</taxon>
        <taxon>Thermoanaerobacterales</taxon>
        <taxon>Thermoanaerobacteraceae</taxon>
        <taxon>Thermoanaerobacterium</taxon>
    </lineage>
</organism>
<protein>
    <submittedName>
        <fullName evidence="1">Uncharacterized protein</fullName>
    </submittedName>
</protein>
<proteinExistence type="predicted"/>
<dbReference type="Proteomes" id="UP000214975">
    <property type="component" value="Chromosome"/>
</dbReference>
<dbReference type="RefSeq" id="WP_094397218.1">
    <property type="nucleotide sequence ID" value="NZ_CP016893.1"/>
</dbReference>
<sequence length="222" mass="25702">MVIDNNYIIKIVREDLEYLKSNWNQDIDDASIRISSTILRKLLVEDNLGKVWRLLGYEKEPIIKAPDLNKFIKGAPKLRINFASAGGAIYKGNIVEGMVIYDTAMSDNYIKRRYERNKNCNFLSEFSLSQFKESPCLLVTKRYNFGIQQEEIKRRELIQYVANKLGGSHIDISRNYKKDEKFILLDQILGTLNIGDKESIYYELLSIGQHLVNSPDIKKLIS</sequence>
<name>A0A223HY40_THETR</name>
<evidence type="ECO:0000313" key="1">
    <source>
        <dbReference type="EMBL" id="AST57396.1"/>
    </source>
</evidence>
<dbReference type="AlphaFoldDB" id="A0A223HY40"/>
<reference evidence="1 2" key="1">
    <citation type="submission" date="2016-08" db="EMBL/GenBank/DDBJ databases">
        <title>A novel genetic cassette of butanologenic Thermoanaerobacterium thermosaccharolyticum that directly convert cellulose to butanol.</title>
        <authorList>
            <person name="Li T."/>
            <person name="He J."/>
        </authorList>
    </citation>
    <scope>NUCLEOTIDE SEQUENCE [LARGE SCALE GENOMIC DNA]</scope>
    <source>
        <strain evidence="1 2">TG57</strain>
    </source>
</reference>
<evidence type="ECO:0000313" key="2">
    <source>
        <dbReference type="Proteomes" id="UP000214975"/>
    </source>
</evidence>
<gene>
    <name evidence="1" type="ORF">Thert_01324</name>
</gene>
<dbReference type="EMBL" id="CP016893">
    <property type="protein sequence ID" value="AST57396.1"/>
    <property type="molecule type" value="Genomic_DNA"/>
</dbReference>
<accession>A0A223HY40</accession>